<organism evidence="1 2">
    <name type="scientific">Enterobacter agglomerans</name>
    <name type="common">Erwinia herbicola</name>
    <name type="synonym">Pantoea agglomerans</name>
    <dbReference type="NCBI Taxonomy" id="549"/>
    <lineage>
        <taxon>Bacteria</taxon>
        <taxon>Pseudomonadati</taxon>
        <taxon>Pseudomonadota</taxon>
        <taxon>Gammaproteobacteria</taxon>
        <taxon>Enterobacterales</taxon>
        <taxon>Erwiniaceae</taxon>
        <taxon>Pantoea</taxon>
        <taxon>Pantoea agglomerans group</taxon>
    </lineage>
</organism>
<gene>
    <name evidence="1" type="primary">proY</name>
    <name evidence="1" type="ORF">JJL49_04555</name>
</gene>
<name>A0ACC5RJ27_ENTAG</name>
<evidence type="ECO:0000313" key="1">
    <source>
        <dbReference type="EMBL" id="MBK4724500.1"/>
    </source>
</evidence>
<sequence>MTSTTLKKGLSTRHIRFMALGSAIGTGLFYGSADAIRMAGPGVLIAYMVGGLAAYIIMRALGEMSVNNPQASSFSRYARDYLGPLAGYITGWTYCFEILIVAIADVTAFGIYMGVWFPHVQHWIWVLSVVLIIGALNLATVKVFGEVEFWLSLFKVATIIVMILAGFGIIFWGIGNGGQATGISNLWTHGGFVPNGWIGVVLSLQVVMFAFGGIEIIGITAGEAKDPQVSIPLAINTVPLRILVFYVGTLFVIMSIYPWNQVGTNGSPFVLTFQNLGIAAAATILNFVVITASLSAINSDVFGVGRMLHGMAEQGHAPKVFASVSRRGVPWVTVLAMMMAMLVAVYLNYLMPEKVFLVIASLATFATVWVWIMILFSQIGFRRTLTPEQQKALKFSLPGGTATAVVGILFLMFVIGLIGYFPDTRISLYVGMAWILLLLLSWQWVKRKNR</sequence>
<dbReference type="EMBL" id="JAEOXF010000002">
    <property type="protein sequence ID" value="MBK4724500.1"/>
    <property type="molecule type" value="Genomic_DNA"/>
</dbReference>
<proteinExistence type="predicted"/>
<keyword evidence="2" id="KW-1185">Reference proteome</keyword>
<protein>
    <submittedName>
        <fullName evidence="1">Proline-specific permease ProY</fullName>
    </submittedName>
</protein>
<accession>A0ACC5RJ27</accession>
<evidence type="ECO:0000313" key="2">
    <source>
        <dbReference type="Proteomes" id="UP000633731"/>
    </source>
</evidence>
<dbReference type="Proteomes" id="UP000633731">
    <property type="component" value="Unassembled WGS sequence"/>
</dbReference>
<reference evidence="1" key="1">
    <citation type="submission" date="2021-01" db="EMBL/GenBank/DDBJ databases">
        <title>Draft genome of Pantoea agglomerans Eh 335.</title>
        <authorList>
            <person name="Emsley S.A."/>
            <person name="Oline D.K."/>
            <person name="Saw J.H."/>
            <person name="Ushijima B."/>
            <person name="Videau P."/>
            <person name="Koyack M.J."/>
        </authorList>
    </citation>
    <scope>NUCLEOTIDE SEQUENCE</scope>
    <source>
        <strain evidence="1">Eh 335</strain>
    </source>
</reference>
<comment type="caution">
    <text evidence="1">The sequence shown here is derived from an EMBL/GenBank/DDBJ whole genome shotgun (WGS) entry which is preliminary data.</text>
</comment>